<keyword evidence="1" id="KW-0732">Signal</keyword>
<evidence type="ECO:0000313" key="3">
    <source>
        <dbReference type="Proteomes" id="UP000692954"/>
    </source>
</evidence>
<gene>
    <name evidence="2" type="ORF">PSON_ATCC_30995.1.T2310004</name>
</gene>
<name>A0A8S1RQH1_9CILI</name>
<dbReference type="EMBL" id="CAJJDN010000231">
    <property type="protein sequence ID" value="CAD8129573.1"/>
    <property type="molecule type" value="Genomic_DNA"/>
</dbReference>
<keyword evidence="3" id="KW-1185">Reference proteome</keyword>
<dbReference type="AlphaFoldDB" id="A0A8S1RQH1"/>
<evidence type="ECO:0000313" key="2">
    <source>
        <dbReference type="EMBL" id="CAD8129573.1"/>
    </source>
</evidence>
<protein>
    <recommendedName>
        <fullName evidence="4">Transmembrane protein</fullName>
    </recommendedName>
</protein>
<reference evidence="2" key="1">
    <citation type="submission" date="2021-01" db="EMBL/GenBank/DDBJ databases">
        <authorList>
            <consortium name="Genoscope - CEA"/>
            <person name="William W."/>
        </authorList>
    </citation>
    <scope>NUCLEOTIDE SEQUENCE</scope>
</reference>
<accession>A0A8S1RQH1</accession>
<feature type="signal peptide" evidence="1">
    <location>
        <begin position="1"/>
        <end position="22"/>
    </location>
</feature>
<feature type="chain" id="PRO_5035762462" description="Transmembrane protein" evidence="1">
    <location>
        <begin position="23"/>
        <end position="113"/>
    </location>
</feature>
<organism evidence="2 3">
    <name type="scientific">Paramecium sonneborni</name>
    <dbReference type="NCBI Taxonomy" id="65129"/>
    <lineage>
        <taxon>Eukaryota</taxon>
        <taxon>Sar</taxon>
        <taxon>Alveolata</taxon>
        <taxon>Ciliophora</taxon>
        <taxon>Intramacronucleata</taxon>
        <taxon>Oligohymenophorea</taxon>
        <taxon>Peniculida</taxon>
        <taxon>Parameciidae</taxon>
        <taxon>Paramecium</taxon>
    </lineage>
</organism>
<proteinExistence type="predicted"/>
<dbReference type="Proteomes" id="UP000692954">
    <property type="component" value="Unassembled WGS sequence"/>
</dbReference>
<evidence type="ECO:0000256" key="1">
    <source>
        <dbReference type="SAM" id="SignalP"/>
    </source>
</evidence>
<comment type="caution">
    <text evidence="2">The sequence shown here is derived from an EMBL/GenBank/DDBJ whole genome shotgun (WGS) entry which is preliminary data.</text>
</comment>
<sequence>MDARKISIMLILLNISAQESEAVENFVRNTQIFIKRQKINLIKQTLIIIIRSKIPRLFNKKQNQKRLIKQKMILSKQKVFDTKNIESIINKIIWKFFKSSLSTSQIINSTLIL</sequence>
<evidence type="ECO:0008006" key="4">
    <source>
        <dbReference type="Google" id="ProtNLM"/>
    </source>
</evidence>